<keyword evidence="2" id="KW-1185">Reference proteome</keyword>
<dbReference type="InterPro" id="IPR009291">
    <property type="entry name" value="Vps62"/>
</dbReference>
<dbReference type="Pfam" id="PF06101">
    <property type="entry name" value="Vps62"/>
    <property type="match status" value="3"/>
</dbReference>
<evidence type="ECO:0000313" key="1">
    <source>
        <dbReference type="EMBL" id="QCD93961.1"/>
    </source>
</evidence>
<evidence type="ECO:0000313" key="2">
    <source>
        <dbReference type="Proteomes" id="UP000501690"/>
    </source>
</evidence>
<name>A0A4D6M081_VIGUN</name>
<dbReference type="AlphaFoldDB" id="A0A4D6M081"/>
<organism evidence="1 2">
    <name type="scientific">Vigna unguiculata</name>
    <name type="common">Cowpea</name>
    <dbReference type="NCBI Taxonomy" id="3917"/>
    <lineage>
        <taxon>Eukaryota</taxon>
        <taxon>Viridiplantae</taxon>
        <taxon>Streptophyta</taxon>
        <taxon>Embryophyta</taxon>
        <taxon>Tracheophyta</taxon>
        <taxon>Spermatophyta</taxon>
        <taxon>Magnoliopsida</taxon>
        <taxon>eudicotyledons</taxon>
        <taxon>Gunneridae</taxon>
        <taxon>Pentapetalae</taxon>
        <taxon>rosids</taxon>
        <taxon>fabids</taxon>
        <taxon>Fabales</taxon>
        <taxon>Fabaceae</taxon>
        <taxon>Papilionoideae</taxon>
        <taxon>50 kb inversion clade</taxon>
        <taxon>NPAAA clade</taxon>
        <taxon>indigoferoid/millettioid clade</taxon>
        <taxon>Phaseoleae</taxon>
        <taxon>Vigna</taxon>
    </lineage>
</organism>
<reference evidence="1 2" key="1">
    <citation type="submission" date="2019-04" db="EMBL/GenBank/DDBJ databases">
        <title>An improved genome assembly and genetic linkage map for asparagus bean, Vigna unguiculata ssp. sesquipedialis.</title>
        <authorList>
            <person name="Xia Q."/>
            <person name="Zhang R."/>
            <person name="Dong Y."/>
        </authorList>
    </citation>
    <scope>NUCLEOTIDE SEQUENCE [LARGE SCALE GENOMIC DNA]</scope>
    <source>
        <tissue evidence="1">Leaf</tissue>
    </source>
</reference>
<gene>
    <name evidence="1" type="ORF">DEO72_LG5g2038</name>
</gene>
<dbReference type="EMBL" id="CP039349">
    <property type="protein sequence ID" value="QCD93961.1"/>
    <property type="molecule type" value="Genomic_DNA"/>
</dbReference>
<sequence>MGNYITTCCASIFLKKKQSLPIDAIFKLPVPVANSSWPRGSGFASEIIDLDGLQVSQISTFNKVWSTYGGGLVDQGFTMFEPSRIPQGFFMLGCYSQPNNKPLSGWVLVGKDACANTRNPILKKPLDFILTKKQGIEAPGVRIGTFVVQNGSAKSPSISCLKNTKSISKYMPNLQQINALLQVYSPTMFLHPSDKYMPSSVDWFFSNGALLYKKGQESNPVPIAPNGTNLPQDHNNDGAYWLDLPTDAANKERVKKGNLQSAKSYVHVKPMLGGTFTGIAMWVFYPFNGSREQKLSLFLFDWGKSVNMLGIGREDNIGIRDDTVKCNIFMDMAAFELVSAKYLDAVIEPFWLNYFRDWGSKIDYNKNAELKKIEKFVPKNKNCALEKILRSLPCEVLGEETPLDQRSRIIGVEMKFENCTVTLHWVN</sequence>
<protein>
    <submittedName>
        <fullName evidence="1">Vacuolar protein sorting-associated protein 62</fullName>
    </submittedName>
</protein>
<accession>A0A4D6M081</accession>
<dbReference type="PANTHER" id="PTHR48152">
    <property type="entry name" value="F1C9.34 PROTEIN"/>
    <property type="match status" value="1"/>
</dbReference>
<proteinExistence type="predicted"/>
<dbReference type="Proteomes" id="UP000501690">
    <property type="component" value="Linkage Group LG5"/>
</dbReference>
<dbReference type="PANTHER" id="PTHR48152:SF3">
    <property type="entry name" value="DUF946 FAMILY PROTEIN (DUF946)"/>
    <property type="match status" value="1"/>
</dbReference>